<organism evidence="2">
    <name type="scientific">uncultured Caudovirales phage</name>
    <dbReference type="NCBI Taxonomy" id="2100421"/>
    <lineage>
        <taxon>Viruses</taxon>
        <taxon>Duplodnaviria</taxon>
        <taxon>Heunggongvirae</taxon>
        <taxon>Uroviricota</taxon>
        <taxon>Caudoviricetes</taxon>
        <taxon>Peduoviridae</taxon>
        <taxon>Maltschvirus</taxon>
        <taxon>Maltschvirus maltsch</taxon>
    </lineage>
</organism>
<feature type="domain" description="Phage neck terminator protein gp12-like" evidence="1">
    <location>
        <begin position="9"/>
        <end position="152"/>
    </location>
</feature>
<dbReference type="NCBIfam" id="NF047498">
    <property type="entry name" value="LIC_12616_fam"/>
    <property type="match status" value="1"/>
</dbReference>
<dbReference type="EMBL" id="LR797271">
    <property type="protein sequence ID" value="CAB4197695.1"/>
    <property type="molecule type" value="Genomic_DNA"/>
</dbReference>
<reference evidence="2" key="1">
    <citation type="submission" date="2020-05" db="EMBL/GenBank/DDBJ databases">
        <authorList>
            <person name="Chiriac C."/>
            <person name="Salcher M."/>
            <person name="Ghai R."/>
            <person name="Kavagutti S V."/>
        </authorList>
    </citation>
    <scope>NUCLEOTIDE SEQUENCE</scope>
</reference>
<accession>A0A6J5RZB2</accession>
<dbReference type="Pfam" id="PF23961">
    <property type="entry name" value="Phage_tail_terminator_9"/>
    <property type="match status" value="1"/>
</dbReference>
<protein>
    <recommendedName>
        <fullName evidence="1">Phage neck terminator protein gp12-like domain-containing protein</fullName>
    </recommendedName>
</protein>
<dbReference type="InterPro" id="IPR057087">
    <property type="entry name" value="Gp12-like"/>
</dbReference>
<evidence type="ECO:0000259" key="1">
    <source>
        <dbReference type="Pfam" id="PF23961"/>
    </source>
</evidence>
<proteinExistence type="predicted"/>
<evidence type="ECO:0000313" key="2">
    <source>
        <dbReference type="EMBL" id="CAB4197695.1"/>
    </source>
</evidence>
<sequence length="177" mass="19188">MNVATLKSRLYALIDPFFTEPVIWADQTSPRPPLPYVTIRMGVITPIGESHYSDVDSLGVQTVTGVRESILNVNRFGPESVSSLETFADKLTLNTTLDKFSIQKIAAFDVSPVTDIAQLLNGIAIEPRASVDVSIRWNADQTDNVGIIQTVTSGGTVGPSGTKLNEEYVLTINTVAY</sequence>
<gene>
    <name evidence="2" type="ORF">UFOVP1309_29</name>
</gene>
<name>A0A6J5RZB2_9CAUD</name>